<accession>A0A4T2BMK2</accession>
<protein>
    <submittedName>
        <fullName evidence="3">GGDEF domain-containing protein</fullName>
    </submittedName>
</protein>
<evidence type="ECO:0000313" key="3">
    <source>
        <dbReference type="EMBL" id="TIH32300.1"/>
    </source>
</evidence>
<dbReference type="InterPro" id="IPR029787">
    <property type="entry name" value="Nucleotide_cyclase"/>
</dbReference>
<dbReference type="SMART" id="SM00267">
    <property type="entry name" value="GGDEF"/>
    <property type="match status" value="1"/>
</dbReference>
<dbReference type="GO" id="GO:0052621">
    <property type="term" value="F:diguanylate cyclase activity"/>
    <property type="evidence" value="ECO:0007669"/>
    <property type="project" value="TreeGrafter"/>
</dbReference>
<keyword evidence="4" id="KW-1185">Reference proteome</keyword>
<dbReference type="FunFam" id="3.30.70.270:FF:000001">
    <property type="entry name" value="Diguanylate cyclase domain protein"/>
    <property type="match status" value="1"/>
</dbReference>
<dbReference type="InterPro" id="IPR043128">
    <property type="entry name" value="Rev_trsase/Diguanyl_cyclase"/>
</dbReference>
<dbReference type="GO" id="GO:0005886">
    <property type="term" value="C:plasma membrane"/>
    <property type="evidence" value="ECO:0007669"/>
    <property type="project" value="TreeGrafter"/>
</dbReference>
<evidence type="ECO:0000259" key="2">
    <source>
        <dbReference type="PROSITE" id="PS50887"/>
    </source>
</evidence>
<dbReference type="PROSITE" id="PS50887">
    <property type="entry name" value="GGDEF"/>
    <property type="match status" value="1"/>
</dbReference>
<dbReference type="Pfam" id="PF00990">
    <property type="entry name" value="GGDEF"/>
    <property type="match status" value="1"/>
</dbReference>
<sequence>MHWATPVQGDTVAAQALCRPLAATRNEPDMSPFAHRTPSELRSLALQVVSLPGAAFLAVLAAVGDFTPGAARWVVVLGVVVGLAVCAIARFTRLATARFTIGVIVLTMALTTLIGLSIQPPAIGTLLAFVLLGVAVGASAFVPIRLAIAFSAVCLALGIGLIVARSSIPLVACIIFVALMSITVLVVVVLRQSLQAARDEAVALSLADALTGLANRRSMEVNVPLMTALAERTDRQLGCLVLDLDHFKQINDTYGHLVGDGVLQVTADALIQFTRSSDLCVRVGGDEFSVFTIVRGNDELAEVAERLRAAIEGLDATPKTTVSVGGALRPFPSETVPALSLEALMMSADQALYRAKTEGRNAVQIA</sequence>
<keyword evidence="1" id="KW-0812">Transmembrane</keyword>
<dbReference type="EMBL" id="QYRT01000040">
    <property type="protein sequence ID" value="TIH32300.1"/>
    <property type="molecule type" value="Genomic_DNA"/>
</dbReference>
<dbReference type="NCBIfam" id="TIGR00254">
    <property type="entry name" value="GGDEF"/>
    <property type="match status" value="1"/>
</dbReference>
<evidence type="ECO:0000313" key="4">
    <source>
        <dbReference type="Proteomes" id="UP000306192"/>
    </source>
</evidence>
<feature type="transmembrane region" description="Helical" evidence="1">
    <location>
        <begin position="70"/>
        <end position="89"/>
    </location>
</feature>
<evidence type="ECO:0000256" key="1">
    <source>
        <dbReference type="SAM" id="Phobius"/>
    </source>
</evidence>
<feature type="transmembrane region" description="Helical" evidence="1">
    <location>
        <begin position="122"/>
        <end position="141"/>
    </location>
</feature>
<proteinExistence type="predicted"/>
<dbReference type="InterPro" id="IPR000160">
    <property type="entry name" value="GGDEF_dom"/>
</dbReference>
<dbReference type="GO" id="GO:0043709">
    <property type="term" value="P:cell adhesion involved in single-species biofilm formation"/>
    <property type="evidence" value="ECO:0007669"/>
    <property type="project" value="TreeGrafter"/>
</dbReference>
<dbReference type="InterPro" id="IPR050469">
    <property type="entry name" value="Diguanylate_Cyclase"/>
</dbReference>
<dbReference type="AlphaFoldDB" id="A0A4T2BMK2"/>
<feature type="domain" description="GGDEF" evidence="2">
    <location>
        <begin position="235"/>
        <end position="366"/>
    </location>
</feature>
<reference evidence="3 4" key="1">
    <citation type="journal article" date="2019" name="Microorganisms">
        <title>Systematic Affiliation and Genome Analysis of Subtercola vilae DB165(T) with Particular Emphasis on Cold Adaptation of an Isolate from a High-Altitude Cold Volcano Lake.</title>
        <authorList>
            <person name="Villalobos A.S."/>
            <person name="Wiese J."/>
            <person name="Imhoff J.F."/>
            <person name="Dorador C."/>
            <person name="Keller A."/>
            <person name="Hentschel U."/>
        </authorList>
    </citation>
    <scope>NUCLEOTIDE SEQUENCE [LARGE SCALE GENOMIC DNA]</scope>
    <source>
        <strain evidence="3 4">DB165</strain>
    </source>
</reference>
<dbReference type="PANTHER" id="PTHR45138">
    <property type="entry name" value="REGULATORY COMPONENTS OF SENSORY TRANSDUCTION SYSTEM"/>
    <property type="match status" value="1"/>
</dbReference>
<dbReference type="SUPFAM" id="SSF55073">
    <property type="entry name" value="Nucleotide cyclase"/>
    <property type="match status" value="1"/>
</dbReference>
<dbReference type="CDD" id="cd01949">
    <property type="entry name" value="GGDEF"/>
    <property type="match status" value="1"/>
</dbReference>
<organism evidence="3 4">
    <name type="scientific">Subtercola vilae</name>
    <dbReference type="NCBI Taxonomy" id="2056433"/>
    <lineage>
        <taxon>Bacteria</taxon>
        <taxon>Bacillati</taxon>
        <taxon>Actinomycetota</taxon>
        <taxon>Actinomycetes</taxon>
        <taxon>Micrococcales</taxon>
        <taxon>Microbacteriaceae</taxon>
        <taxon>Subtercola</taxon>
    </lineage>
</organism>
<dbReference type="Proteomes" id="UP000306192">
    <property type="component" value="Unassembled WGS sequence"/>
</dbReference>
<name>A0A4T2BMK2_9MICO</name>
<feature type="transmembrane region" description="Helical" evidence="1">
    <location>
        <begin position="96"/>
        <end position="116"/>
    </location>
</feature>
<gene>
    <name evidence="3" type="ORF">D4765_15795</name>
</gene>
<feature type="transmembrane region" description="Helical" evidence="1">
    <location>
        <begin position="44"/>
        <end position="64"/>
    </location>
</feature>
<dbReference type="Gene3D" id="3.30.70.270">
    <property type="match status" value="1"/>
</dbReference>
<feature type="transmembrane region" description="Helical" evidence="1">
    <location>
        <begin position="169"/>
        <end position="190"/>
    </location>
</feature>
<keyword evidence="1" id="KW-0472">Membrane</keyword>
<keyword evidence="1" id="KW-1133">Transmembrane helix</keyword>
<feature type="transmembrane region" description="Helical" evidence="1">
    <location>
        <begin position="146"/>
        <end position="163"/>
    </location>
</feature>
<comment type="caution">
    <text evidence="3">The sequence shown here is derived from an EMBL/GenBank/DDBJ whole genome shotgun (WGS) entry which is preliminary data.</text>
</comment>
<dbReference type="PANTHER" id="PTHR45138:SF9">
    <property type="entry name" value="DIGUANYLATE CYCLASE DGCM-RELATED"/>
    <property type="match status" value="1"/>
</dbReference>
<dbReference type="GO" id="GO:1902201">
    <property type="term" value="P:negative regulation of bacterial-type flagellum-dependent cell motility"/>
    <property type="evidence" value="ECO:0007669"/>
    <property type="project" value="TreeGrafter"/>
</dbReference>